<reference evidence="14" key="1">
    <citation type="submission" date="2021-12" db="EMBL/GenBank/DDBJ databases">
        <title>Prjna785345.</title>
        <authorList>
            <person name="Rujirawat T."/>
            <person name="Krajaejun T."/>
        </authorList>
    </citation>
    <scope>NUCLEOTIDE SEQUENCE</scope>
    <source>
        <strain evidence="14">Pi057C3</strain>
    </source>
</reference>
<feature type="coiled-coil region" evidence="12">
    <location>
        <begin position="78"/>
        <end position="105"/>
    </location>
</feature>
<evidence type="ECO:0000256" key="5">
    <source>
        <dbReference type="ARBA" id="ARBA00022692"/>
    </source>
</evidence>
<evidence type="ECO:0000256" key="9">
    <source>
        <dbReference type="ARBA" id="ARBA00023128"/>
    </source>
</evidence>
<name>A0AAD5LTL3_PYTIN</name>
<keyword evidence="5 11" id="KW-0812">Transmembrane</keyword>
<keyword evidence="6 11" id="KW-0999">Mitochondrion inner membrane</keyword>
<evidence type="ECO:0000256" key="8">
    <source>
        <dbReference type="ARBA" id="ARBA00022989"/>
    </source>
</evidence>
<dbReference type="InterPro" id="IPR009346">
    <property type="entry name" value="GRIM-19"/>
</dbReference>
<evidence type="ECO:0000256" key="10">
    <source>
        <dbReference type="ARBA" id="ARBA00023136"/>
    </source>
</evidence>
<comment type="similarity">
    <text evidence="2 11">Belongs to the complex I NDUFA13 subunit family.</text>
</comment>
<evidence type="ECO:0000256" key="13">
    <source>
        <dbReference type="SAM" id="MobiDB-lite"/>
    </source>
</evidence>
<comment type="subcellular location">
    <subcellularLocation>
        <location evidence="1 11">Mitochondrion inner membrane</location>
        <topology evidence="1 11">Single-pass membrane protein</topology>
        <orientation evidence="1 11">Matrix side</orientation>
    </subcellularLocation>
</comment>
<proteinExistence type="inferred from homology"/>
<dbReference type="GO" id="GO:0005743">
    <property type="term" value="C:mitochondrial inner membrane"/>
    <property type="evidence" value="ECO:0007669"/>
    <property type="project" value="UniProtKB-SubCell"/>
</dbReference>
<evidence type="ECO:0000313" key="15">
    <source>
        <dbReference type="Proteomes" id="UP001209570"/>
    </source>
</evidence>
<dbReference type="EMBL" id="JAKCXM010000546">
    <property type="protein sequence ID" value="KAJ0392973.1"/>
    <property type="molecule type" value="Genomic_DNA"/>
</dbReference>
<dbReference type="PANTHER" id="PTHR12966:SF0">
    <property type="entry name" value="NADH DEHYDROGENASE [UBIQUINONE] 1 ALPHA SUBCOMPLEX SUBUNIT 13"/>
    <property type="match status" value="1"/>
</dbReference>
<dbReference type="GO" id="GO:0045271">
    <property type="term" value="C:respiratory chain complex I"/>
    <property type="evidence" value="ECO:0007669"/>
    <property type="project" value="UniProtKB-UniRule"/>
</dbReference>
<gene>
    <name evidence="14" type="ORF">P43SY_009107</name>
</gene>
<keyword evidence="9 11" id="KW-0496">Mitochondrion</keyword>
<keyword evidence="12" id="KW-0175">Coiled coil</keyword>
<dbReference type="PANTHER" id="PTHR12966">
    <property type="entry name" value="NADH DEHYDROGENASE UBIQUINONE 1 ALPHA SUBCOMPLEX SUBUNIT 13"/>
    <property type="match status" value="1"/>
</dbReference>
<comment type="caution">
    <text evidence="14">The sequence shown here is derived from an EMBL/GenBank/DDBJ whole genome shotgun (WGS) entry which is preliminary data.</text>
</comment>
<accession>A0AAD5LTL3</accession>
<keyword evidence="4 11" id="KW-0679">Respiratory chain</keyword>
<evidence type="ECO:0000256" key="6">
    <source>
        <dbReference type="ARBA" id="ARBA00022792"/>
    </source>
</evidence>
<evidence type="ECO:0000256" key="4">
    <source>
        <dbReference type="ARBA" id="ARBA00022660"/>
    </source>
</evidence>
<evidence type="ECO:0000256" key="2">
    <source>
        <dbReference type="ARBA" id="ARBA00007312"/>
    </source>
</evidence>
<evidence type="ECO:0000313" key="14">
    <source>
        <dbReference type="EMBL" id="KAJ0392973.1"/>
    </source>
</evidence>
<keyword evidence="10 11" id="KW-0472">Membrane</keyword>
<evidence type="ECO:0000256" key="1">
    <source>
        <dbReference type="ARBA" id="ARBA00004298"/>
    </source>
</evidence>
<comment type="function">
    <text evidence="11">Complex I functions in the transfer of electrons from NADH to the respiratory chain. Accessory subunit of the mitochondrial membrane respiratory chain NADH dehydrogenase (Complex I), that is believed not to be involved in catalysis.</text>
</comment>
<keyword evidence="15" id="KW-1185">Reference proteome</keyword>
<organism evidence="14 15">
    <name type="scientific">Pythium insidiosum</name>
    <name type="common">Pythiosis disease agent</name>
    <dbReference type="NCBI Taxonomy" id="114742"/>
    <lineage>
        <taxon>Eukaryota</taxon>
        <taxon>Sar</taxon>
        <taxon>Stramenopiles</taxon>
        <taxon>Oomycota</taxon>
        <taxon>Peronosporomycetes</taxon>
        <taxon>Pythiales</taxon>
        <taxon>Pythiaceae</taxon>
        <taxon>Pythium</taxon>
    </lineage>
</organism>
<evidence type="ECO:0000256" key="11">
    <source>
        <dbReference type="RuleBase" id="RU368034"/>
    </source>
</evidence>
<keyword evidence="8 11" id="KW-1133">Transmembrane helix</keyword>
<sequence>MATPNYAPPKQEMPPPGGFKPAKYTRGVPASRGPPGWTMFLGCFAVTTIGYYLVGQHNKHQREVKRDERERRVAMLPFLQAEADVEFLKEQEKVLEEERKIMKNVPGWTAGERTYHSQRYTVPLYAQSK</sequence>
<feature type="transmembrane region" description="Helical" evidence="11">
    <location>
        <begin position="36"/>
        <end position="54"/>
    </location>
</feature>
<feature type="region of interest" description="Disordered" evidence="13">
    <location>
        <begin position="1"/>
        <end position="28"/>
    </location>
</feature>
<evidence type="ECO:0000256" key="7">
    <source>
        <dbReference type="ARBA" id="ARBA00022982"/>
    </source>
</evidence>
<dbReference type="Proteomes" id="UP001209570">
    <property type="component" value="Unassembled WGS sequence"/>
</dbReference>
<dbReference type="Pfam" id="PF06212">
    <property type="entry name" value="GRIM-19"/>
    <property type="match status" value="1"/>
</dbReference>
<protein>
    <recommendedName>
        <fullName evidence="11">NADH dehydrogenase [ubiquinone] 1 alpha subcomplex subunit 13</fullName>
    </recommendedName>
</protein>
<evidence type="ECO:0000256" key="3">
    <source>
        <dbReference type="ARBA" id="ARBA00022448"/>
    </source>
</evidence>
<keyword evidence="3 11" id="KW-0813">Transport</keyword>
<evidence type="ECO:0000256" key="12">
    <source>
        <dbReference type="SAM" id="Coils"/>
    </source>
</evidence>
<keyword evidence="7 11" id="KW-0249">Electron transport</keyword>
<dbReference type="AlphaFoldDB" id="A0AAD5LTL3"/>